<accession>A0AAD6GLW2</accession>
<organism evidence="1 2">
    <name type="scientific">Penicillium hetheringtonii</name>
    <dbReference type="NCBI Taxonomy" id="911720"/>
    <lineage>
        <taxon>Eukaryota</taxon>
        <taxon>Fungi</taxon>
        <taxon>Dikarya</taxon>
        <taxon>Ascomycota</taxon>
        <taxon>Pezizomycotina</taxon>
        <taxon>Eurotiomycetes</taxon>
        <taxon>Eurotiomycetidae</taxon>
        <taxon>Eurotiales</taxon>
        <taxon>Aspergillaceae</taxon>
        <taxon>Penicillium</taxon>
    </lineage>
</organism>
<dbReference type="AlphaFoldDB" id="A0AAD6GLW2"/>
<dbReference type="EMBL" id="JAQJAC010000010">
    <property type="protein sequence ID" value="KAJ5568968.1"/>
    <property type="molecule type" value="Genomic_DNA"/>
</dbReference>
<comment type="caution">
    <text evidence="1">The sequence shown here is derived from an EMBL/GenBank/DDBJ whole genome shotgun (WGS) entry which is preliminary data.</text>
</comment>
<keyword evidence="2" id="KW-1185">Reference proteome</keyword>
<gene>
    <name evidence="1" type="ORF">N7450_011454</name>
</gene>
<reference evidence="1 2" key="1">
    <citation type="journal article" date="2023" name="IMA Fungus">
        <title>Comparative genomic study of the Penicillium genus elucidates a diverse pangenome and 15 lateral gene transfer events.</title>
        <authorList>
            <person name="Petersen C."/>
            <person name="Sorensen T."/>
            <person name="Nielsen M.R."/>
            <person name="Sondergaard T.E."/>
            <person name="Sorensen J.L."/>
            <person name="Fitzpatrick D.A."/>
            <person name="Frisvad J.C."/>
            <person name="Nielsen K.L."/>
        </authorList>
    </citation>
    <scope>NUCLEOTIDE SEQUENCE [LARGE SCALE GENOMIC DNA]</scope>
    <source>
        <strain evidence="1 2">IBT 29057</strain>
    </source>
</reference>
<name>A0AAD6GLW2_9EURO</name>
<evidence type="ECO:0000313" key="1">
    <source>
        <dbReference type="EMBL" id="KAJ5568968.1"/>
    </source>
</evidence>
<proteinExistence type="predicted"/>
<evidence type="ECO:0000313" key="2">
    <source>
        <dbReference type="Proteomes" id="UP001216150"/>
    </source>
</evidence>
<protein>
    <submittedName>
        <fullName evidence="1">Uncharacterized protein</fullName>
    </submittedName>
</protein>
<sequence>MQSRSQTSEHNVPILTVSLETENGSRELKRENGSISMKFRYKVTYHGVDTNNSTTACPLTFFTNVFYDELNYQLHRRVHGGSGQWIPCRYGDYCLGFVNDQPPKIHIAQSENFVCLYPSESWEGSLTLDDEFWEFPNHLRAGTTFRFAFKGATIEWWDWGTKYGTHADTVVTLSGYGQSTRSNFTDDNNGGKPQTVVPSSNEIELVLAD</sequence>
<dbReference type="Proteomes" id="UP001216150">
    <property type="component" value="Unassembled WGS sequence"/>
</dbReference>